<dbReference type="Pfam" id="PF05709">
    <property type="entry name" value="Sipho_tail"/>
    <property type="match status" value="1"/>
</dbReference>
<reference evidence="2" key="1">
    <citation type="journal article" date="2021" name="Proc. Natl. Acad. Sci. U.S.A.">
        <title>A Catalog of Tens of Thousands of Viruses from Human Metagenomes Reveals Hidden Associations with Chronic Diseases.</title>
        <authorList>
            <person name="Tisza M.J."/>
            <person name="Buck C.B."/>
        </authorList>
    </citation>
    <scope>NUCLEOTIDE SEQUENCE</scope>
    <source>
        <strain evidence="2">CtkI07</strain>
    </source>
</reference>
<dbReference type="InterPro" id="IPR008841">
    <property type="entry name" value="Siphovirus-type_tail_N"/>
</dbReference>
<dbReference type="NCBIfam" id="TIGR01633">
    <property type="entry name" value="phi3626_gp14_N"/>
    <property type="match status" value="1"/>
</dbReference>
<sequence>MYKFVDTTESQEEQELPSEALNFNGVYFENVIPGYRTLYVSGREMIETEISNTDMEIRDGARYRRKRYGARTIVVGYQLIAQSNKAFREAYNKLNALLDTEQAKMIFLDEPDKYFIGTKTGMGEVPVGRNAITAEIEFYCADPFKYSVKEYEVETQADNASIFIVDYAGTHRAYPVLEATIKSDNGLVGFVKENKSLLQFGNPDETDQESYKQVELVTNCSSYATWSGDEKWKTDTGGNFLYRDSKTAGTMAVNDLGLNNGTKGLFLTASGNTAGENTKWWNGAMKAIAIVDSNGEKGSTKTYSYVNSWFETGVMGQTGCQAIAFCDENGKMICCQEIYKNDMSGNTAHMAMWVGGNNPRIVKDYSFEPVYWDSNPFNRNQGHSDMMKWDDTIRFHWCGSYPEYKVPELKNTKVHSVKLYIGQYGNRNMSNQYVWRNVFRGISVRISDITKWRDAPNKFTTNEIFRVDCGSGNVTLQGLARPDLGALGNDWEAFCLTPGVNQIQCIHSSWAKQPTYKMKYREVFL</sequence>
<organism evidence="2">
    <name type="scientific">Siphoviridae sp. ctkI07</name>
    <dbReference type="NCBI Taxonomy" id="2825640"/>
    <lineage>
        <taxon>Viruses</taxon>
        <taxon>Duplodnaviria</taxon>
        <taxon>Heunggongvirae</taxon>
        <taxon>Uroviricota</taxon>
        <taxon>Caudoviricetes</taxon>
    </lineage>
</organism>
<evidence type="ECO:0000259" key="1">
    <source>
        <dbReference type="Pfam" id="PF05709"/>
    </source>
</evidence>
<dbReference type="InterPro" id="IPR006520">
    <property type="entry name" value="Dit_BPSPP_N"/>
</dbReference>
<dbReference type="EMBL" id="BK015947">
    <property type="protein sequence ID" value="DAF86516.1"/>
    <property type="molecule type" value="Genomic_DNA"/>
</dbReference>
<protein>
    <submittedName>
        <fullName evidence="2">Distal tail protein</fullName>
    </submittedName>
</protein>
<evidence type="ECO:0000313" key="2">
    <source>
        <dbReference type="EMBL" id="DAF86516.1"/>
    </source>
</evidence>
<dbReference type="Gene3D" id="2.40.30.200">
    <property type="match status" value="1"/>
</dbReference>
<name>A0A8S5TWD4_9CAUD</name>
<accession>A0A8S5TWD4</accession>
<feature type="domain" description="Siphovirus-type tail component RIFT-related" evidence="1">
    <location>
        <begin position="45"/>
        <end position="140"/>
    </location>
</feature>
<proteinExistence type="predicted"/>